<dbReference type="Proteomes" id="UP000188219">
    <property type="component" value="Chromosome"/>
</dbReference>
<dbReference type="AlphaFoldDB" id="A0A1Q2M133"/>
<dbReference type="OrthoDB" id="8563353at2"/>
<dbReference type="Gene3D" id="2.60.40.3340">
    <property type="entry name" value="Domain of unknown function DUF4426"/>
    <property type="match status" value="1"/>
</dbReference>
<name>A0A1Q2M133_9GAMM</name>
<evidence type="ECO:0000259" key="2">
    <source>
        <dbReference type="Pfam" id="PF14467"/>
    </source>
</evidence>
<dbReference type="KEGG" id="maga:Mag101_01150"/>
<dbReference type="InterPro" id="IPR025218">
    <property type="entry name" value="DUF4426"/>
</dbReference>
<dbReference type="STRING" id="260552.Mag101_01150"/>
<sequence>MKRYFAAFISVALLLWAAAAAAQQAKIIENHQDFGDYRVSYSVFNSDFITPEIAREYNLVRARDRAFVNISVGKKDGTKGESADVSGNAMNLIQQSRPLVFQEVRDGDAVYYLAPFRFENEESLTFKIDLVMPDGSKQQLTFRRQLHKN</sequence>
<keyword evidence="4" id="KW-1185">Reference proteome</keyword>
<evidence type="ECO:0000313" key="3">
    <source>
        <dbReference type="EMBL" id="AQQ66405.1"/>
    </source>
</evidence>
<protein>
    <recommendedName>
        <fullName evidence="2">DUF4426 domain-containing protein</fullName>
    </recommendedName>
</protein>
<gene>
    <name evidence="3" type="ORF">Mag101_01150</name>
</gene>
<feature type="chain" id="PRO_5010242904" description="DUF4426 domain-containing protein" evidence="1">
    <location>
        <begin position="23"/>
        <end position="149"/>
    </location>
</feature>
<feature type="domain" description="DUF4426" evidence="2">
    <location>
        <begin position="32"/>
        <end position="147"/>
    </location>
</feature>
<reference evidence="3" key="1">
    <citation type="submission" date="2017-02" db="EMBL/GenBank/DDBJ databases">
        <title>Genome of Microbulbifer agarilyticus GP101.</title>
        <authorList>
            <person name="Jung J."/>
            <person name="Bae S.S."/>
            <person name="Baek K."/>
        </authorList>
    </citation>
    <scope>NUCLEOTIDE SEQUENCE [LARGE SCALE GENOMIC DNA]</scope>
    <source>
        <strain evidence="3">GP101</strain>
    </source>
</reference>
<accession>A0A1Q2M133</accession>
<keyword evidence="1" id="KW-0732">Signal</keyword>
<evidence type="ECO:0000256" key="1">
    <source>
        <dbReference type="SAM" id="SignalP"/>
    </source>
</evidence>
<evidence type="ECO:0000313" key="4">
    <source>
        <dbReference type="Proteomes" id="UP000188219"/>
    </source>
</evidence>
<feature type="signal peptide" evidence="1">
    <location>
        <begin position="1"/>
        <end position="22"/>
    </location>
</feature>
<dbReference type="RefSeq" id="WP_077399605.1">
    <property type="nucleotide sequence ID" value="NZ_CP019650.1"/>
</dbReference>
<dbReference type="eggNOG" id="ENOG503303T">
    <property type="taxonomic scope" value="Bacteria"/>
</dbReference>
<proteinExistence type="predicted"/>
<dbReference type="EMBL" id="CP019650">
    <property type="protein sequence ID" value="AQQ66405.1"/>
    <property type="molecule type" value="Genomic_DNA"/>
</dbReference>
<organism evidence="3 4">
    <name type="scientific">Microbulbifer agarilyticus</name>
    <dbReference type="NCBI Taxonomy" id="260552"/>
    <lineage>
        <taxon>Bacteria</taxon>
        <taxon>Pseudomonadati</taxon>
        <taxon>Pseudomonadota</taxon>
        <taxon>Gammaproteobacteria</taxon>
        <taxon>Cellvibrionales</taxon>
        <taxon>Microbulbiferaceae</taxon>
        <taxon>Microbulbifer</taxon>
    </lineage>
</organism>
<dbReference type="Pfam" id="PF14467">
    <property type="entry name" value="DUF4426"/>
    <property type="match status" value="1"/>
</dbReference>